<dbReference type="EMBL" id="FQVI01000057">
    <property type="protein sequence ID" value="SHF62277.1"/>
    <property type="molecule type" value="Genomic_DNA"/>
</dbReference>
<organism evidence="1 2">
    <name type="scientific">Lactonifactor longoviformis DSM 17459</name>
    <dbReference type="NCBI Taxonomy" id="1122155"/>
    <lineage>
        <taxon>Bacteria</taxon>
        <taxon>Bacillati</taxon>
        <taxon>Bacillota</taxon>
        <taxon>Clostridia</taxon>
        <taxon>Eubacteriales</taxon>
        <taxon>Clostridiaceae</taxon>
        <taxon>Lactonifactor</taxon>
    </lineage>
</organism>
<proteinExistence type="predicted"/>
<gene>
    <name evidence="1" type="ORF">SAMN02745158_04423</name>
</gene>
<dbReference type="Proteomes" id="UP000184245">
    <property type="component" value="Unassembled WGS sequence"/>
</dbReference>
<keyword evidence="2" id="KW-1185">Reference proteome</keyword>
<evidence type="ECO:0000313" key="1">
    <source>
        <dbReference type="EMBL" id="SHF62277.1"/>
    </source>
</evidence>
<dbReference type="STRING" id="1122155.SAMN02745158_04423"/>
<name>A0A1M5D5Z5_9CLOT</name>
<sequence>MRRPDNCCHPDCFSCPYPDCMWDGMEIQDYQDTTIDDLNHPVAQSILKARARANRYAEKHREEIRVYSLKWYYDHHEEQKDRGRKWAHDNKDRIAAAKRKRWAENPEYYRQKQREYRARKKKEREADAT</sequence>
<protein>
    <submittedName>
        <fullName evidence="1">Uncharacterized protein</fullName>
    </submittedName>
</protein>
<reference evidence="1 2" key="1">
    <citation type="submission" date="2016-11" db="EMBL/GenBank/DDBJ databases">
        <authorList>
            <person name="Jaros S."/>
            <person name="Januszkiewicz K."/>
            <person name="Wedrychowicz H."/>
        </authorList>
    </citation>
    <scope>NUCLEOTIDE SEQUENCE [LARGE SCALE GENOMIC DNA]</scope>
    <source>
        <strain evidence="1 2">DSM 17459</strain>
    </source>
</reference>
<evidence type="ECO:0000313" key="2">
    <source>
        <dbReference type="Proteomes" id="UP000184245"/>
    </source>
</evidence>
<dbReference type="AlphaFoldDB" id="A0A1M5D5Z5"/>
<accession>A0A1M5D5Z5</accession>